<accession>A0A1Z5R429</accession>
<evidence type="ECO:0000256" key="1">
    <source>
        <dbReference type="SAM" id="MobiDB-lite"/>
    </source>
</evidence>
<dbReference type="Gramene" id="OQU78185">
    <property type="protein sequence ID" value="OQU78185"/>
    <property type="gene ID" value="SORBI_3009G174400"/>
</dbReference>
<dbReference type="AlphaFoldDB" id="A0A1Z5R429"/>
<evidence type="ECO:0000259" key="2">
    <source>
        <dbReference type="Pfam" id="PF11331"/>
    </source>
</evidence>
<name>A0A1Z5R429_SORBI</name>
<reference evidence="4" key="2">
    <citation type="journal article" date="2018" name="Plant J.">
        <title>The Sorghum bicolor reference genome: improved assembly, gene annotations, a transcriptome atlas, and signatures of genome organization.</title>
        <authorList>
            <person name="McCormick R.F."/>
            <person name="Truong S.K."/>
            <person name="Sreedasyam A."/>
            <person name="Jenkins J."/>
            <person name="Shu S."/>
            <person name="Sims D."/>
            <person name="Kennedy M."/>
            <person name="Amirebrahimi M."/>
            <person name="Weers B.D."/>
            <person name="McKinley B."/>
            <person name="Mattison A."/>
            <person name="Morishige D.T."/>
            <person name="Grimwood J."/>
            <person name="Schmutz J."/>
            <person name="Mullet J.E."/>
        </authorList>
    </citation>
    <scope>NUCLEOTIDE SEQUENCE [LARGE SCALE GENOMIC DNA]</scope>
    <source>
        <strain evidence="4">cv. BTx623</strain>
    </source>
</reference>
<gene>
    <name evidence="3" type="ORF">SORBI_3009G174400</name>
</gene>
<dbReference type="PANTHER" id="PTHR31105">
    <property type="entry name" value="EXTRA-LARGE G-PROTEIN-LIKE"/>
    <property type="match status" value="1"/>
</dbReference>
<feature type="region of interest" description="Disordered" evidence="1">
    <location>
        <begin position="319"/>
        <end position="347"/>
    </location>
</feature>
<dbReference type="InParanoid" id="A0A1Z5R429"/>
<dbReference type="InterPro" id="IPR021480">
    <property type="entry name" value="Zinc_ribbon_12"/>
</dbReference>
<dbReference type="Proteomes" id="UP000000768">
    <property type="component" value="Chromosome 9"/>
</dbReference>
<sequence length="463" mass="49877">MMMESGEIKMRFGRCPYCRTMIYQNPEAAIFFCSKCRTPIRGATSCNLIPENTEFFFLTILCTLSDVCGFLASLQSAGKNTVPTEEIDQALSRHEILSVDTASVFSDELESCHSKLAPGVDLDGDQPLLFHHDIIAPPRSSAPAPDGGFGSVRRRHSLSNGAPSGARCDDGFADSIDQDRLRPFSRRTRRPSGSDSDSSVLRYGMLMTTDSEAEEGFSSPWNACERRRLRPRRRSLLGSQAFETPIGSSGQEPYGVAPSPLRDPAFSNDLVNALDNLRGLIAAAIEPASSSSRRASAPRDAHLFRQLESQLARARALHIDGRGHRRNASSTGSSLSSSGGYRSERRKNHCRPVMGGAPFLVCGSCSELLQAPATTGLPREKVVRLRCGGCEEVLEMTAVTAGAGGSAPHKKTRALSPPPIADPCSCNSGAGACRDGAQPLPPQPLHRALGYSSPSPLLQSRRY</sequence>
<feature type="region of interest" description="Disordered" evidence="1">
    <location>
        <begin position="135"/>
        <end position="200"/>
    </location>
</feature>
<dbReference type="OMA" id="CNSSERC"/>
<dbReference type="GO" id="GO:1900150">
    <property type="term" value="P:regulation of defense response to fungus"/>
    <property type="evidence" value="ECO:0007669"/>
    <property type="project" value="InterPro"/>
</dbReference>
<organism evidence="3 4">
    <name type="scientific">Sorghum bicolor</name>
    <name type="common">Sorghum</name>
    <name type="synonym">Sorghum vulgare</name>
    <dbReference type="NCBI Taxonomy" id="4558"/>
    <lineage>
        <taxon>Eukaryota</taxon>
        <taxon>Viridiplantae</taxon>
        <taxon>Streptophyta</taxon>
        <taxon>Embryophyta</taxon>
        <taxon>Tracheophyta</taxon>
        <taxon>Spermatophyta</taxon>
        <taxon>Magnoliopsida</taxon>
        <taxon>Liliopsida</taxon>
        <taxon>Poales</taxon>
        <taxon>Poaceae</taxon>
        <taxon>PACMAD clade</taxon>
        <taxon>Panicoideae</taxon>
        <taxon>Andropogonodae</taxon>
        <taxon>Andropogoneae</taxon>
        <taxon>Sorghinae</taxon>
        <taxon>Sorghum</taxon>
    </lineage>
</organism>
<protein>
    <recommendedName>
        <fullName evidence="2">Probable zinc-ribbon domain-containing protein</fullName>
    </recommendedName>
</protein>
<dbReference type="PANTHER" id="PTHR31105:SF43">
    <property type="entry name" value="OS05G0479900 PROTEIN"/>
    <property type="match status" value="1"/>
</dbReference>
<evidence type="ECO:0000313" key="3">
    <source>
        <dbReference type="EMBL" id="OQU78185.1"/>
    </source>
</evidence>
<reference evidence="3 4" key="1">
    <citation type="journal article" date="2009" name="Nature">
        <title>The Sorghum bicolor genome and the diversification of grasses.</title>
        <authorList>
            <person name="Paterson A.H."/>
            <person name="Bowers J.E."/>
            <person name="Bruggmann R."/>
            <person name="Dubchak I."/>
            <person name="Grimwood J."/>
            <person name="Gundlach H."/>
            <person name="Haberer G."/>
            <person name="Hellsten U."/>
            <person name="Mitros T."/>
            <person name="Poliakov A."/>
            <person name="Schmutz J."/>
            <person name="Spannagl M."/>
            <person name="Tang H."/>
            <person name="Wang X."/>
            <person name="Wicker T."/>
            <person name="Bharti A.K."/>
            <person name="Chapman J."/>
            <person name="Feltus F.A."/>
            <person name="Gowik U."/>
            <person name="Grigoriev I.V."/>
            <person name="Lyons E."/>
            <person name="Maher C.A."/>
            <person name="Martis M."/>
            <person name="Narechania A."/>
            <person name="Otillar R.P."/>
            <person name="Penning B.W."/>
            <person name="Salamov A.A."/>
            <person name="Wang Y."/>
            <person name="Zhang L."/>
            <person name="Carpita N.C."/>
            <person name="Freeling M."/>
            <person name="Gingle A.R."/>
            <person name="Hash C.T."/>
            <person name="Keller B."/>
            <person name="Klein P."/>
            <person name="Kresovich S."/>
            <person name="McCann M.C."/>
            <person name="Ming R."/>
            <person name="Peterson D.G."/>
            <person name="Mehboob-ur-Rahman"/>
            <person name="Ware D."/>
            <person name="Westhoff P."/>
            <person name="Mayer K.F."/>
            <person name="Messing J."/>
            <person name="Rokhsar D.S."/>
        </authorList>
    </citation>
    <scope>NUCLEOTIDE SEQUENCE [LARGE SCALE GENOMIC DNA]</scope>
    <source>
        <strain evidence="4">cv. BTx623</strain>
    </source>
</reference>
<dbReference type="ExpressionAtlas" id="A0A1Z5R429">
    <property type="expression patterns" value="baseline"/>
</dbReference>
<dbReference type="InterPro" id="IPR040244">
    <property type="entry name" value="EDR4-like"/>
</dbReference>
<feature type="domain" description="Probable zinc-ribbon" evidence="2">
    <location>
        <begin position="355"/>
        <end position="397"/>
    </location>
</feature>
<feature type="compositionally biased region" description="Low complexity" evidence="1">
    <location>
        <begin position="328"/>
        <end position="341"/>
    </location>
</feature>
<feature type="region of interest" description="Disordered" evidence="1">
    <location>
        <begin position="437"/>
        <end position="463"/>
    </location>
</feature>
<proteinExistence type="predicted"/>
<feature type="compositionally biased region" description="Low complexity" evidence="1">
    <location>
        <begin position="136"/>
        <end position="145"/>
    </location>
</feature>
<keyword evidence="4" id="KW-1185">Reference proteome</keyword>
<dbReference type="EMBL" id="CM000768">
    <property type="protein sequence ID" value="OQU78185.1"/>
    <property type="molecule type" value="Genomic_DNA"/>
</dbReference>
<evidence type="ECO:0000313" key="4">
    <source>
        <dbReference type="Proteomes" id="UP000000768"/>
    </source>
</evidence>
<feature type="compositionally biased region" description="Polar residues" evidence="1">
    <location>
        <begin position="452"/>
        <end position="463"/>
    </location>
</feature>
<dbReference type="Pfam" id="PF11331">
    <property type="entry name" value="Zn_ribbon_12"/>
    <property type="match status" value="1"/>
</dbReference>